<protein>
    <submittedName>
        <fullName evidence="1">Uncharacterized protein</fullName>
    </submittedName>
</protein>
<evidence type="ECO:0000313" key="2">
    <source>
        <dbReference type="Proteomes" id="UP000244527"/>
    </source>
</evidence>
<dbReference type="Proteomes" id="UP000244527">
    <property type="component" value="Chromosome"/>
</dbReference>
<reference evidence="1 2" key="1">
    <citation type="submission" date="2017-04" db="EMBL/GenBank/DDBJ databases">
        <title>Compelte genome sequence of WV33.</title>
        <authorList>
            <person name="Lee P.C."/>
        </authorList>
    </citation>
    <scope>NUCLEOTIDE SEQUENCE [LARGE SCALE GENOMIC DNA]</scope>
    <source>
        <strain evidence="1 2">WV33</strain>
    </source>
</reference>
<keyword evidence="2" id="KW-1185">Reference proteome</keyword>
<accession>A0A2S1LC01</accession>
<dbReference type="KEGG" id="ffa:FFWV33_06610"/>
<proteinExistence type="predicted"/>
<organism evidence="1 2">
    <name type="scientific">Flavobacterium faecale</name>
    <dbReference type="NCBI Taxonomy" id="1355330"/>
    <lineage>
        <taxon>Bacteria</taxon>
        <taxon>Pseudomonadati</taxon>
        <taxon>Bacteroidota</taxon>
        <taxon>Flavobacteriia</taxon>
        <taxon>Flavobacteriales</taxon>
        <taxon>Flavobacteriaceae</taxon>
        <taxon>Flavobacterium</taxon>
    </lineage>
</organism>
<dbReference type="EMBL" id="CP020918">
    <property type="protein sequence ID" value="AWG21228.1"/>
    <property type="molecule type" value="Genomic_DNA"/>
</dbReference>
<name>A0A2S1LC01_9FLAO</name>
<dbReference type="AlphaFoldDB" id="A0A2S1LC01"/>
<sequence length="185" mass="22088">MQYGKLPLSKYNEENDTEIYYYPDINSLFWLELQESNEKILVSEIVSLIEKLNIKNLIFLRESNQQWISNFTKNRKDFIPLIKAVNYFSEHKIKNKYNGGVKVNNAEFETFIENFYILTRCDSGFFDFNFIDENENYLFYLHYSGDLRIITLNRNANQRIMTVVHETKLVDSMREDSSRIESSPN</sequence>
<evidence type="ECO:0000313" key="1">
    <source>
        <dbReference type="EMBL" id="AWG21228.1"/>
    </source>
</evidence>
<gene>
    <name evidence="1" type="ORF">FFWV33_06610</name>
</gene>